<dbReference type="OMA" id="GHETHVG"/>
<proteinExistence type="predicted"/>
<feature type="transmembrane region" description="Helical" evidence="1">
    <location>
        <begin position="289"/>
        <end position="316"/>
    </location>
</feature>
<dbReference type="Gramene" id="ABO96069">
    <property type="protein sequence ID" value="ABO96069"/>
    <property type="gene ID" value="OSTLU_31739"/>
</dbReference>
<dbReference type="KEGG" id="olu:OSTLU_31739"/>
<keyword evidence="1" id="KW-0472">Membrane</keyword>
<dbReference type="PANTHER" id="PTHR20992">
    <property type="entry name" value="AT15442P-RELATED"/>
    <property type="match status" value="1"/>
</dbReference>
<dbReference type="Pfam" id="PF04087">
    <property type="entry name" value="DUF389"/>
    <property type="match status" value="1"/>
</dbReference>
<dbReference type="InterPro" id="IPR005240">
    <property type="entry name" value="DUF389"/>
</dbReference>
<sequence>MSLRKIEASIPNSHRQLVLDALTHEGGIGHETHVGEYIVCKECENCVVVMVVCVAARAGELMNVLTNCGVGVVFGTVTSIQVASHRPNPAALVQEFRDLKTKVEAQAEGALAKDRQFARRWKRRRDRLEKRKIEYISADTGKSVEELFNEIVDQSCDGRGFYVSVMCASVIAGVGLLTNSAVVVLSAMLISPLMGPILSSAFGLAIGDPVLFWGSIAAECRAAVVTFLMGAVVGVVYGPFAVAYGENPIPTTEMAGRGQTNGLVGGCLIAVASGVVVANAISSSGVNSLVGVAISASLLPPIVNSGVMIVFALGIAKGCDNAADLMCTFSKKEFLTKAGVSFALYAINVAVIIVVAGGIFYNQKIGKFRGFLVATETHELLDTANAHVRKKLQVATGIKGAVTDCTFDKLIDEASKTQAVRKVDVENAPEDSRLKHILSEHVHQSHYSVLRPFDEPKGVKRAAFALHEQNAKIFDWVKDVHDLLKR</sequence>
<feature type="transmembrane region" description="Helical" evidence="1">
    <location>
        <begin position="161"/>
        <end position="190"/>
    </location>
</feature>
<keyword evidence="1" id="KW-0812">Transmembrane</keyword>
<dbReference type="Proteomes" id="UP000001568">
    <property type="component" value="Chromosome 5"/>
</dbReference>
<dbReference type="eggNOG" id="ENOG502QWS6">
    <property type="taxonomic scope" value="Eukaryota"/>
</dbReference>
<reference evidence="2 3" key="1">
    <citation type="journal article" date="2007" name="Proc. Natl. Acad. Sci. U.S.A.">
        <title>The tiny eukaryote Ostreococcus provides genomic insights into the paradox of plankton speciation.</title>
        <authorList>
            <person name="Palenik B."/>
            <person name="Grimwood J."/>
            <person name="Aerts A."/>
            <person name="Rouze P."/>
            <person name="Salamov A."/>
            <person name="Putnam N."/>
            <person name="Dupont C."/>
            <person name="Jorgensen R."/>
            <person name="Derelle E."/>
            <person name="Rombauts S."/>
            <person name="Zhou K."/>
            <person name="Otillar R."/>
            <person name="Merchant S.S."/>
            <person name="Podell S."/>
            <person name="Gaasterland T."/>
            <person name="Napoli C."/>
            <person name="Gendler K."/>
            <person name="Manuell A."/>
            <person name="Tai V."/>
            <person name="Vallon O."/>
            <person name="Piganeau G."/>
            <person name="Jancek S."/>
            <person name="Heijde M."/>
            <person name="Jabbari K."/>
            <person name="Bowler C."/>
            <person name="Lohr M."/>
            <person name="Robbens S."/>
            <person name="Werner G."/>
            <person name="Dubchak I."/>
            <person name="Pazour G.J."/>
            <person name="Ren Q."/>
            <person name="Paulsen I."/>
            <person name="Delwiche C."/>
            <person name="Schmutz J."/>
            <person name="Rokhsar D."/>
            <person name="Van de Peer Y."/>
            <person name="Moreau H."/>
            <person name="Grigoriev I.V."/>
        </authorList>
    </citation>
    <scope>NUCLEOTIDE SEQUENCE [LARGE SCALE GENOMIC DNA]</scope>
    <source>
        <strain evidence="2 3">CCE9901</strain>
    </source>
</reference>
<accession>A4RXL7</accession>
<protein>
    <recommendedName>
        <fullName evidence="4">DUF389 domain-containing protein</fullName>
    </recommendedName>
</protein>
<evidence type="ECO:0000313" key="3">
    <source>
        <dbReference type="Proteomes" id="UP000001568"/>
    </source>
</evidence>
<dbReference type="GeneID" id="5001866"/>
<evidence type="ECO:0008006" key="4">
    <source>
        <dbReference type="Google" id="ProtNLM"/>
    </source>
</evidence>
<evidence type="ECO:0000313" key="2">
    <source>
        <dbReference type="EMBL" id="ABO96069.1"/>
    </source>
</evidence>
<keyword evidence="1" id="KW-1133">Transmembrane helix</keyword>
<feature type="transmembrane region" description="Helical" evidence="1">
    <location>
        <begin position="223"/>
        <end position="242"/>
    </location>
</feature>
<dbReference type="EMBL" id="CP000585">
    <property type="protein sequence ID" value="ABO96069.1"/>
    <property type="molecule type" value="Genomic_DNA"/>
</dbReference>
<gene>
    <name evidence="2" type="ORF">OSTLU_31739</name>
</gene>
<organism evidence="2 3">
    <name type="scientific">Ostreococcus lucimarinus (strain CCE9901)</name>
    <dbReference type="NCBI Taxonomy" id="436017"/>
    <lineage>
        <taxon>Eukaryota</taxon>
        <taxon>Viridiplantae</taxon>
        <taxon>Chlorophyta</taxon>
        <taxon>Mamiellophyceae</taxon>
        <taxon>Mamiellales</taxon>
        <taxon>Bathycoccaceae</taxon>
        <taxon>Ostreococcus</taxon>
    </lineage>
</organism>
<evidence type="ECO:0000256" key="1">
    <source>
        <dbReference type="SAM" id="Phobius"/>
    </source>
</evidence>
<dbReference type="AlphaFoldDB" id="A4RXL7"/>
<feature type="transmembrane region" description="Helical" evidence="1">
    <location>
        <begin position="262"/>
        <end position="282"/>
    </location>
</feature>
<dbReference type="PANTHER" id="PTHR20992:SF9">
    <property type="entry name" value="AT15442P-RELATED"/>
    <property type="match status" value="1"/>
</dbReference>
<keyword evidence="3" id="KW-1185">Reference proteome</keyword>
<name>A4RXL7_OSTLU</name>
<feature type="transmembrane region" description="Helical" evidence="1">
    <location>
        <begin position="196"/>
        <end position="216"/>
    </location>
</feature>
<feature type="transmembrane region" description="Helical" evidence="1">
    <location>
        <begin position="342"/>
        <end position="361"/>
    </location>
</feature>
<dbReference type="RefSeq" id="XP_001417776.1">
    <property type="nucleotide sequence ID" value="XM_001417739.1"/>
</dbReference>
<dbReference type="OrthoDB" id="543859at2759"/>
<dbReference type="HOGENOM" id="CLU_561887_0_0_1"/>